<feature type="transmembrane region" description="Helical" evidence="14">
    <location>
        <begin position="269"/>
        <end position="295"/>
    </location>
</feature>
<feature type="transmembrane region" description="Helical" evidence="14">
    <location>
        <begin position="183"/>
        <end position="204"/>
    </location>
</feature>
<feature type="transmembrane region" description="Helical" evidence="14">
    <location>
        <begin position="90"/>
        <end position="113"/>
    </location>
</feature>
<comment type="function">
    <text evidence="10">The phosphoenolpyruvate-dependent sugar phosphotransferase system (sugar PTS), a major carbohydrate active transport system, catalyzes the phosphorylation of incoming sugar substrates concomitantly with their translocation across the cell membrane. The enzyme II UlaABC PTS system is involved in ascorbate transport.</text>
</comment>
<protein>
    <recommendedName>
        <fullName evidence="12">Ascorbate-specific PTS system EIIC component</fullName>
    </recommendedName>
    <alternativeName>
        <fullName evidence="13">Ascorbate-specific permease IIC component UlaA</fullName>
    </alternativeName>
</protein>
<dbReference type="Proteomes" id="UP000033375">
    <property type="component" value="Unassembled WGS sequence"/>
</dbReference>
<evidence type="ECO:0000256" key="11">
    <source>
        <dbReference type="ARBA" id="ARBA00038218"/>
    </source>
</evidence>
<comment type="caution">
    <text evidence="16">The sequence shown here is derived from an EMBL/GenBank/DDBJ whole genome shotgun (WGS) entry which is preliminary data.</text>
</comment>
<accession>A0AB35FR30</accession>
<evidence type="ECO:0000256" key="8">
    <source>
        <dbReference type="ARBA" id="ARBA00022989"/>
    </source>
</evidence>
<feature type="transmembrane region" description="Helical" evidence="14">
    <location>
        <begin position="344"/>
        <end position="366"/>
    </location>
</feature>
<keyword evidence="8 14" id="KW-1133">Transmembrane helix</keyword>
<organism evidence="16 18">
    <name type="scientific">Streptococcus gordonii</name>
    <dbReference type="NCBI Taxonomy" id="1302"/>
    <lineage>
        <taxon>Bacteria</taxon>
        <taxon>Bacillati</taxon>
        <taxon>Bacillota</taxon>
        <taxon>Bacilli</taxon>
        <taxon>Lactobacillales</taxon>
        <taxon>Streptococcaceae</taxon>
        <taxon>Streptococcus</taxon>
    </lineage>
</organism>
<evidence type="ECO:0000313" key="16">
    <source>
        <dbReference type="EMBL" id="MBZ2126834.1"/>
    </source>
</evidence>
<proteinExistence type="inferred from homology"/>
<evidence type="ECO:0000256" key="3">
    <source>
        <dbReference type="ARBA" id="ARBA00022448"/>
    </source>
</evidence>
<dbReference type="GO" id="GO:0005886">
    <property type="term" value="C:plasma membrane"/>
    <property type="evidence" value="ECO:0007669"/>
    <property type="project" value="UniProtKB-SubCell"/>
</dbReference>
<sequence>MNFLLYLINNVLSQPIFIIGLVVILGMLAEKKSWDKILPSTIKAIIGFTMINIGGQTLGGALLPLQLMISKIFGVDAQNMTDIGAAQAESLASIGTEMALIFAVGFLINILLARLTPLKFVHLSPHVSFFFAGMIAALLKFNTQLDFIPLVLLGAVILGLYMTLSCAYVNVFIKPVKGADGFTLAHSSSTGLVVASILGKIFGNKNSDLENLKLSKKLNFLREMTIALTLVMTLLFFCLGLFAGNDWMMEEVSGGKDIVVFSITKGVEFGMWITVIITGVRMMLAEIIPAFHGIAGKFIPNAKPGLDIPLLFPNYPTSVIVGFLCSLVSGLIGMLILGAVNYPVIVFPALIPTFFTGAITAIFGNAHGGTRGAIIGSLTNGFLLIFGQALLLPLVASYAPIMRILSETDYCVYGPILGFFLKAVGGGF</sequence>
<dbReference type="PANTHER" id="PTHR33843:SF4">
    <property type="entry name" value="ASCORBATE-SPECIFIC PTS SYSTEM EIIC COMPONENT"/>
    <property type="match status" value="1"/>
</dbReference>
<keyword evidence="4" id="KW-1003">Cell membrane</keyword>
<feature type="transmembrane region" description="Helical" evidence="14">
    <location>
        <begin position="147"/>
        <end position="171"/>
    </location>
</feature>
<evidence type="ECO:0000256" key="12">
    <source>
        <dbReference type="ARBA" id="ARBA00039702"/>
    </source>
</evidence>
<dbReference type="EMBL" id="JYGN01000002">
    <property type="protein sequence ID" value="KJQ65768.1"/>
    <property type="molecule type" value="Genomic_DNA"/>
</dbReference>
<evidence type="ECO:0000313" key="17">
    <source>
        <dbReference type="Proteomes" id="UP000033375"/>
    </source>
</evidence>
<dbReference type="GO" id="GO:0009401">
    <property type="term" value="P:phosphoenolpyruvate-dependent sugar phosphotransferase system"/>
    <property type="evidence" value="ECO:0007669"/>
    <property type="project" value="UniProtKB-KW"/>
</dbReference>
<evidence type="ECO:0000256" key="10">
    <source>
        <dbReference type="ARBA" id="ARBA00037387"/>
    </source>
</evidence>
<dbReference type="InterPro" id="IPR051562">
    <property type="entry name" value="Ascorbate-PTS_EIIC"/>
</dbReference>
<evidence type="ECO:0000256" key="14">
    <source>
        <dbReference type="SAM" id="Phobius"/>
    </source>
</evidence>
<feature type="transmembrane region" description="Helical" evidence="14">
    <location>
        <begin position="315"/>
        <end position="337"/>
    </location>
</feature>
<comment type="subcellular location">
    <subcellularLocation>
        <location evidence="1">Cell membrane</location>
        <topology evidence="1">Multi-pass membrane protein</topology>
    </subcellularLocation>
</comment>
<evidence type="ECO:0000256" key="1">
    <source>
        <dbReference type="ARBA" id="ARBA00004651"/>
    </source>
</evidence>
<evidence type="ECO:0000256" key="9">
    <source>
        <dbReference type="ARBA" id="ARBA00023136"/>
    </source>
</evidence>
<evidence type="ECO:0000256" key="6">
    <source>
        <dbReference type="ARBA" id="ARBA00022683"/>
    </source>
</evidence>
<evidence type="ECO:0000313" key="18">
    <source>
        <dbReference type="Proteomes" id="UP000826921"/>
    </source>
</evidence>
<gene>
    <name evidence="15" type="primary">ulaA</name>
    <name evidence="16" type="ORF">K1I74_02015</name>
    <name evidence="15" type="ORF">TZ88_00461</name>
</gene>
<dbReference type="RefSeq" id="WP_011999934.1">
    <property type="nucleotide sequence ID" value="NZ_CABEIB010000003.1"/>
</dbReference>
<dbReference type="EMBL" id="JAHZQA010000001">
    <property type="protein sequence ID" value="MBZ2126834.1"/>
    <property type="molecule type" value="Genomic_DNA"/>
</dbReference>
<keyword evidence="7 14" id="KW-0812">Transmembrane</keyword>
<feature type="transmembrane region" description="Helical" evidence="14">
    <location>
        <begin position="372"/>
        <end position="396"/>
    </location>
</feature>
<dbReference type="InterPro" id="IPR004703">
    <property type="entry name" value="PTS_sugar-sp_permease"/>
</dbReference>
<dbReference type="Pfam" id="PF03611">
    <property type="entry name" value="EIIC-GAT"/>
    <property type="match status" value="1"/>
</dbReference>
<evidence type="ECO:0000256" key="2">
    <source>
        <dbReference type="ARBA" id="ARBA00011738"/>
    </source>
</evidence>
<evidence type="ECO:0000256" key="7">
    <source>
        <dbReference type="ARBA" id="ARBA00022692"/>
    </source>
</evidence>
<evidence type="ECO:0000313" key="15">
    <source>
        <dbReference type="EMBL" id="KJQ65768.1"/>
    </source>
</evidence>
<feature type="transmembrane region" description="Helical" evidence="14">
    <location>
        <begin position="224"/>
        <end position="248"/>
    </location>
</feature>
<feature type="transmembrane region" description="Helical" evidence="14">
    <location>
        <begin position="12"/>
        <end position="29"/>
    </location>
</feature>
<dbReference type="AlphaFoldDB" id="A0AB35FR30"/>
<feature type="transmembrane region" description="Helical" evidence="14">
    <location>
        <begin position="41"/>
        <end position="63"/>
    </location>
</feature>
<dbReference type="PANTHER" id="PTHR33843">
    <property type="entry name" value="ASCORBATE-SPECIFIC PTS SYSTEM EIIC COMPONENT"/>
    <property type="match status" value="1"/>
</dbReference>
<comment type="subunit">
    <text evidence="2">Homodimer.</text>
</comment>
<reference evidence="16" key="2">
    <citation type="submission" date="2021-07" db="EMBL/GenBank/DDBJ databases">
        <title>Occurrence of streptococci in the human mouth that bind to a non-human glycan.</title>
        <authorList>
            <person name="Cross B."/>
            <person name="Thamadilok S."/>
            <person name="Bensing B."/>
            <person name="Sasmal A."/>
            <person name="Khedri Z."/>
            <person name="Deng L."/>
            <person name="Yu H."/>
            <person name="Mehta A."/>
            <person name="Aluvathingal J."/>
            <person name="Nadendla S."/>
            <person name="Vickerman M."/>
            <person name="Chen X."/>
            <person name="Dewhirst F."/>
            <person name="Gill A."/>
            <person name="Lettrichova I."/>
            <person name="Diaz S."/>
            <person name="Gill S."/>
            <person name="Tettelin H."/>
            <person name="Iverson T."/>
            <person name="Sullam P."/>
            <person name="Varki A."/>
            <person name="Ruhl S."/>
        </authorList>
    </citation>
    <scope>NUCLEOTIDE SEQUENCE</scope>
    <source>
        <strain evidence="16">SK9</strain>
    </source>
</reference>
<keyword evidence="5" id="KW-0762">Sugar transport</keyword>
<name>A0AB35FR30_STRGN</name>
<evidence type="ECO:0000256" key="5">
    <source>
        <dbReference type="ARBA" id="ARBA00022597"/>
    </source>
</evidence>
<keyword evidence="3" id="KW-0813">Transport</keyword>
<keyword evidence="6" id="KW-0598">Phosphotransferase system</keyword>
<feature type="transmembrane region" description="Helical" evidence="14">
    <location>
        <begin position="120"/>
        <end position="141"/>
    </location>
</feature>
<evidence type="ECO:0000256" key="4">
    <source>
        <dbReference type="ARBA" id="ARBA00022475"/>
    </source>
</evidence>
<reference evidence="15 17" key="1">
    <citation type="submission" date="2015-02" db="EMBL/GenBank/DDBJ databases">
        <title>Evolution of amylase-binding proteins of oral streptococcal species.</title>
        <authorList>
            <person name="Haase E.M."/>
        </authorList>
    </citation>
    <scope>NUCLEOTIDE SEQUENCE [LARGE SCALE GENOMIC DNA]</scope>
    <source>
        <strain evidence="15">NCTC 10712</strain>
        <strain evidence="17">UB10712</strain>
    </source>
</reference>
<comment type="similarity">
    <text evidence="11">Belongs to the UlaA family.</text>
</comment>
<dbReference type="Proteomes" id="UP000826921">
    <property type="component" value="Unassembled WGS sequence"/>
</dbReference>
<evidence type="ECO:0000256" key="13">
    <source>
        <dbReference type="ARBA" id="ARBA00042859"/>
    </source>
</evidence>
<keyword evidence="9 14" id="KW-0472">Membrane</keyword>